<dbReference type="SMART" id="SM00248">
    <property type="entry name" value="ANK"/>
    <property type="match status" value="2"/>
</dbReference>
<dbReference type="WBParaSite" id="sdigi.contig154.g5343.t1">
    <property type="protein sequence ID" value="sdigi.contig154.g5343.t1"/>
    <property type="gene ID" value="sdigi.contig154.g5343"/>
</dbReference>
<comment type="similarity">
    <text evidence="1">Belongs to the ANKLE2 family.</text>
</comment>
<evidence type="ECO:0000259" key="6">
    <source>
        <dbReference type="Pfam" id="PF24567"/>
    </source>
</evidence>
<protein>
    <submittedName>
        <fullName evidence="8">Ribonuclease H1 N-terminal domain-containing protein</fullName>
    </submittedName>
</protein>
<name>A0A915PGX6_9BILA</name>
<dbReference type="Pfam" id="PF24567">
    <property type="entry name" value="ANKLE2_3rd"/>
    <property type="match status" value="1"/>
</dbReference>
<feature type="compositionally biased region" description="Polar residues" evidence="5">
    <location>
        <begin position="473"/>
        <end position="482"/>
    </location>
</feature>
<evidence type="ECO:0000256" key="5">
    <source>
        <dbReference type="SAM" id="MobiDB-lite"/>
    </source>
</evidence>
<dbReference type="GO" id="GO:0051301">
    <property type="term" value="P:cell division"/>
    <property type="evidence" value="ECO:0007669"/>
    <property type="project" value="UniProtKB-KW"/>
</dbReference>
<feature type="region of interest" description="Disordered" evidence="5">
    <location>
        <begin position="470"/>
        <end position="493"/>
    </location>
</feature>
<evidence type="ECO:0000313" key="7">
    <source>
        <dbReference type="Proteomes" id="UP000887581"/>
    </source>
</evidence>
<feature type="domain" description="ANKLE2 third alpha/beta" evidence="6">
    <location>
        <begin position="264"/>
        <end position="363"/>
    </location>
</feature>
<organism evidence="7 8">
    <name type="scientific">Setaria digitata</name>
    <dbReference type="NCBI Taxonomy" id="48799"/>
    <lineage>
        <taxon>Eukaryota</taxon>
        <taxon>Metazoa</taxon>
        <taxon>Ecdysozoa</taxon>
        <taxon>Nematoda</taxon>
        <taxon>Chromadorea</taxon>
        <taxon>Rhabditida</taxon>
        <taxon>Spirurina</taxon>
        <taxon>Spiruromorpha</taxon>
        <taxon>Filarioidea</taxon>
        <taxon>Setariidae</taxon>
        <taxon>Setaria</taxon>
    </lineage>
</organism>
<dbReference type="GO" id="GO:0051721">
    <property type="term" value="F:protein phosphatase 2A binding"/>
    <property type="evidence" value="ECO:0007669"/>
    <property type="project" value="TreeGrafter"/>
</dbReference>
<reference evidence="8" key="1">
    <citation type="submission" date="2022-11" db="UniProtKB">
        <authorList>
            <consortium name="WormBaseParasite"/>
        </authorList>
    </citation>
    <scope>IDENTIFICATION</scope>
</reference>
<keyword evidence="4" id="KW-0131">Cell cycle</keyword>
<dbReference type="InterPro" id="IPR002110">
    <property type="entry name" value="Ankyrin_rpt"/>
</dbReference>
<dbReference type="AlphaFoldDB" id="A0A915PGX6"/>
<evidence type="ECO:0000256" key="4">
    <source>
        <dbReference type="ARBA" id="ARBA00023306"/>
    </source>
</evidence>
<proteinExistence type="inferred from homology"/>
<dbReference type="Pfam" id="PF00023">
    <property type="entry name" value="Ank"/>
    <property type="match status" value="1"/>
</dbReference>
<keyword evidence="3" id="KW-0040">ANK repeat</keyword>
<evidence type="ECO:0000256" key="2">
    <source>
        <dbReference type="ARBA" id="ARBA00022618"/>
    </source>
</evidence>
<keyword evidence="2" id="KW-0132">Cell division</keyword>
<keyword evidence="7" id="KW-1185">Reference proteome</keyword>
<dbReference type="SUPFAM" id="SSF48403">
    <property type="entry name" value="Ankyrin repeat"/>
    <property type="match status" value="1"/>
</dbReference>
<accession>A0A915PGX6</accession>
<evidence type="ECO:0000313" key="8">
    <source>
        <dbReference type="WBParaSite" id="sdigi.contig154.g5343.t1"/>
    </source>
</evidence>
<dbReference type="InterPro" id="IPR036770">
    <property type="entry name" value="Ankyrin_rpt-contain_sf"/>
</dbReference>
<dbReference type="Gene3D" id="1.25.40.20">
    <property type="entry name" value="Ankyrin repeat-containing domain"/>
    <property type="match status" value="1"/>
</dbReference>
<sequence>MEQSKEPEEYYAVHIPSPCDGISAEGAVFTTLREASSFANIPESKAKGARFKRFRSPDDAKHYAENGDIFCRSPEISNKNQAAPEPSSIFPSISRIMLNRLKKAIEFKDDKLFLKMAMQNPRYLINIGSDTPTIVVEGFRYNAMHLAAKFGNLYVARHILHLVCDSQTLFALYGTSEEDVKMRSHILLDCYLNMPDKGANDTPLHFASKFGHRHLVELFVSYSVCQKNSINKIGLTPAQVCCTRYTGHDKKDLRAIMMPLFVSFFVALYRPTDNYYSATLQLLDQVPDNTLPNYAPGSPSCISIFEICELAAYAGPFADKAVAQEFYEIWKVEERDCRRSCPRKGAERIGRLLASEYKVTWMERWSFCNKLINFQSFSGLEELNRHLVYIRLHPPTSDVRALTFDDDDTSFFADASDFMFMEEQKNENVLNFRLTNLHLNASSEDDGLSMENRLTSESLLDSDSYVVVEDEQTNSSDKSSCSVDFEYHTPPSSPEPVYIYEGIPSKDDEELAAALSLVDPQLIQRFGAIAEYVRHVRNVPETERSQWPFTDSPRAKRRRM</sequence>
<evidence type="ECO:0000256" key="1">
    <source>
        <dbReference type="ARBA" id="ARBA00007597"/>
    </source>
</evidence>
<evidence type="ECO:0000256" key="3">
    <source>
        <dbReference type="ARBA" id="ARBA00023043"/>
    </source>
</evidence>
<dbReference type="Proteomes" id="UP000887581">
    <property type="component" value="Unplaced"/>
</dbReference>
<dbReference type="PANTHER" id="PTHR12349:SF4">
    <property type="entry name" value="ANKYRIN REPEAT AND LEM DOMAIN-CONTAINING PROTEIN 2"/>
    <property type="match status" value="1"/>
</dbReference>
<dbReference type="PANTHER" id="PTHR12349">
    <property type="entry name" value="ANKYRIN REPEAT AND LEM DOMAIN-CONTAINING PROTEIN 2"/>
    <property type="match status" value="1"/>
</dbReference>
<dbReference type="InterPro" id="IPR056237">
    <property type="entry name" value="ANKLE2_3rd"/>
</dbReference>
<dbReference type="GO" id="GO:0005783">
    <property type="term" value="C:endoplasmic reticulum"/>
    <property type="evidence" value="ECO:0007669"/>
    <property type="project" value="TreeGrafter"/>
</dbReference>